<proteinExistence type="predicted"/>
<evidence type="ECO:0000313" key="2">
    <source>
        <dbReference type="EMBL" id="BES95309.1"/>
    </source>
</evidence>
<evidence type="ECO:0000313" key="3">
    <source>
        <dbReference type="Proteomes" id="UP001307889"/>
    </source>
</evidence>
<organism evidence="2 3">
    <name type="scientific">Nesidiocoris tenuis</name>
    <dbReference type="NCBI Taxonomy" id="355587"/>
    <lineage>
        <taxon>Eukaryota</taxon>
        <taxon>Metazoa</taxon>
        <taxon>Ecdysozoa</taxon>
        <taxon>Arthropoda</taxon>
        <taxon>Hexapoda</taxon>
        <taxon>Insecta</taxon>
        <taxon>Pterygota</taxon>
        <taxon>Neoptera</taxon>
        <taxon>Paraneoptera</taxon>
        <taxon>Hemiptera</taxon>
        <taxon>Heteroptera</taxon>
        <taxon>Panheteroptera</taxon>
        <taxon>Cimicomorpha</taxon>
        <taxon>Miridae</taxon>
        <taxon>Dicyphina</taxon>
        <taxon>Nesidiocoris</taxon>
    </lineage>
</organism>
<reference evidence="2 3" key="1">
    <citation type="submission" date="2023-09" db="EMBL/GenBank/DDBJ databases">
        <title>Nesidiocoris tenuis whole genome shotgun sequence.</title>
        <authorList>
            <person name="Shibata T."/>
            <person name="Shimoda M."/>
            <person name="Kobayashi T."/>
            <person name="Uehara T."/>
        </authorList>
    </citation>
    <scope>NUCLEOTIDE SEQUENCE [LARGE SCALE GENOMIC DNA]</scope>
    <source>
        <strain evidence="2 3">Japan</strain>
    </source>
</reference>
<evidence type="ECO:0000256" key="1">
    <source>
        <dbReference type="SAM" id="MobiDB-lite"/>
    </source>
</evidence>
<feature type="region of interest" description="Disordered" evidence="1">
    <location>
        <begin position="1"/>
        <end position="25"/>
    </location>
</feature>
<sequence length="88" mass="9790">MNEGIFTRYHPQTIPQGPEVSGELNRPEAFDCPSFSLEDNLMDELELPEMRRLTNGTSQSLSPFSHVSDPHFTGGNIPSLITVHAVNH</sequence>
<gene>
    <name evidence="2" type="ORF">NTJ_08118</name>
</gene>
<protein>
    <submittedName>
        <fullName evidence="2">Uncharacterized protein</fullName>
    </submittedName>
</protein>
<name>A0ABN7AVI2_9HEMI</name>
<dbReference type="EMBL" id="AP028914">
    <property type="protein sequence ID" value="BES95309.1"/>
    <property type="molecule type" value="Genomic_DNA"/>
</dbReference>
<accession>A0ABN7AVI2</accession>
<keyword evidence="3" id="KW-1185">Reference proteome</keyword>
<dbReference type="Proteomes" id="UP001307889">
    <property type="component" value="Chromosome 6"/>
</dbReference>